<protein>
    <recommendedName>
        <fullName evidence="12">TGF-beta family profile domain-containing protein</fullName>
    </recommendedName>
</protein>
<evidence type="ECO:0000313" key="13">
    <source>
        <dbReference type="EMBL" id="KAG8574298.1"/>
    </source>
</evidence>
<feature type="chain" id="PRO_5043787195" description="TGF-beta family profile domain-containing protein" evidence="11">
    <location>
        <begin position="19"/>
        <end position="383"/>
    </location>
</feature>
<dbReference type="Pfam" id="PF00019">
    <property type="entry name" value="TGF_beta"/>
    <property type="match status" value="1"/>
</dbReference>
<evidence type="ECO:0000256" key="7">
    <source>
        <dbReference type="ARBA" id="ARBA00023030"/>
    </source>
</evidence>
<evidence type="ECO:0000256" key="5">
    <source>
        <dbReference type="ARBA" id="ARBA00022685"/>
    </source>
</evidence>
<dbReference type="GO" id="GO:0005615">
    <property type="term" value="C:extracellular space"/>
    <property type="evidence" value="ECO:0007669"/>
    <property type="project" value="TreeGrafter"/>
</dbReference>
<dbReference type="PROSITE" id="PS51362">
    <property type="entry name" value="TGF_BETA_2"/>
    <property type="match status" value="1"/>
</dbReference>
<comment type="subcellular location">
    <subcellularLocation>
        <location evidence="1">Secreted</location>
    </subcellularLocation>
</comment>
<keyword evidence="9" id="KW-0325">Glycoprotein</keyword>
<dbReference type="InterPro" id="IPR001111">
    <property type="entry name" value="TGF-b_propeptide"/>
</dbReference>
<keyword evidence="6 11" id="KW-0732">Signal</keyword>
<dbReference type="GO" id="GO:0007369">
    <property type="term" value="P:gastrulation"/>
    <property type="evidence" value="ECO:0007669"/>
    <property type="project" value="UniProtKB-ARBA"/>
</dbReference>
<dbReference type="PANTHER" id="PTHR11848:SF159">
    <property type="entry name" value="NODAL HOMOLOG"/>
    <property type="match status" value="1"/>
</dbReference>
<evidence type="ECO:0000313" key="14">
    <source>
        <dbReference type="Proteomes" id="UP000824782"/>
    </source>
</evidence>
<dbReference type="SMART" id="SM00204">
    <property type="entry name" value="TGFB"/>
    <property type="match status" value="1"/>
</dbReference>
<evidence type="ECO:0000256" key="10">
    <source>
        <dbReference type="RuleBase" id="RU000354"/>
    </source>
</evidence>
<dbReference type="InterPro" id="IPR017948">
    <property type="entry name" value="TGFb_CS"/>
</dbReference>
<dbReference type="SUPFAM" id="SSF57501">
    <property type="entry name" value="Cystine-knot cytokines"/>
    <property type="match status" value="1"/>
</dbReference>
<dbReference type="InterPro" id="IPR029034">
    <property type="entry name" value="Cystine-knot_cytokine"/>
</dbReference>
<comment type="similarity">
    <text evidence="2 10">Belongs to the TGF-beta family.</text>
</comment>
<dbReference type="GO" id="GO:0009888">
    <property type="term" value="P:tissue development"/>
    <property type="evidence" value="ECO:0007669"/>
    <property type="project" value="UniProtKB-ARBA"/>
</dbReference>
<keyword evidence="7 10" id="KW-0339">Growth factor</keyword>
<feature type="signal peptide" evidence="11">
    <location>
        <begin position="1"/>
        <end position="18"/>
    </location>
</feature>
<evidence type="ECO:0000256" key="8">
    <source>
        <dbReference type="ARBA" id="ARBA00023157"/>
    </source>
</evidence>
<keyword evidence="3" id="KW-0217">Developmental protein</keyword>
<keyword evidence="4" id="KW-0964">Secreted</keyword>
<dbReference type="EMBL" id="WNYA01000004">
    <property type="protein sequence ID" value="KAG8574298.1"/>
    <property type="molecule type" value="Genomic_DNA"/>
</dbReference>
<reference evidence="13" key="1">
    <citation type="thesis" date="2020" institute="ProQuest LLC" country="789 East Eisenhower Parkway, Ann Arbor, MI, USA">
        <title>Comparative Genomics and Chromosome Evolution.</title>
        <authorList>
            <person name="Mudd A.B."/>
        </authorList>
    </citation>
    <scope>NUCLEOTIDE SEQUENCE</scope>
    <source>
        <strain evidence="13">237g6f4</strain>
        <tissue evidence="13">Blood</tissue>
    </source>
</reference>
<dbReference type="FunFam" id="2.10.90.10:FF:000026">
    <property type="entry name" value="Nodal homolog 3-A"/>
    <property type="match status" value="1"/>
</dbReference>
<evidence type="ECO:0000256" key="9">
    <source>
        <dbReference type="ARBA" id="ARBA00023180"/>
    </source>
</evidence>
<gene>
    <name evidence="13" type="ORF">GDO81_009134</name>
</gene>
<comment type="caution">
    <text evidence="13">The sequence shown here is derived from an EMBL/GenBank/DDBJ whole genome shotgun (WGS) entry which is preliminary data.</text>
</comment>
<evidence type="ECO:0000256" key="4">
    <source>
        <dbReference type="ARBA" id="ARBA00022525"/>
    </source>
</evidence>
<dbReference type="PROSITE" id="PS00250">
    <property type="entry name" value="TGF_BETA_1"/>
    <property type="match status" value="1"/>
</dbReference>
<organism evidence="13 14">
    <name type="scientific">Engystomops pustulosus</name>
    <name type="common">Tungara frog</name>
    <name type="synonym">Physalaemus pustulosus</name>
    <dbReference type="NCBI Taxonomy" id="76066"/>
    <lineage>
        <taxon>Eukaryota</taxon>
        <taxon>Metazoa</taxon>
        <taxon>Chordata</taxon>
        <taxon>Craniata</taxon>
        <taxon>Vertebrata</taxon>
        <taxon>Euteleostomi</taxon>
        <taxon>Amphibia</taxon>
        <taxon>Batrachia</taxon>
        <taxon>Anura</taxon>
        <taxon>Neobatrachia</taxon>
        <taxon>Hyloidea</taxon>
        <taxon>Leptodactylidae</taxon>
        <taxon>Leiuperinae</taxon>
        <taxon>Engystomops</taxon>
    </lineage>
</organism>
<name>A0AAV7BPY7_ENGPU</name>
<sequence length="383" mass="43690">MGLLSSLICLALCDVVLAIPLQGHKGFQDSFYSRKNTQRINYPLYMMQLYQSLITGNATDLSGLEHPALQESDTVLSLSARSCTEEKDRWMISFDMSSVSSGTELKLVELRVRFPPFRKKHITVEIYHSKEGQEKVFMGSFKTNPTTQKDESWKIFNLTHILRNSIHQGEPGSSDEYIPAEDLVHKEAIDAAQTPQDNTEHLTGKPFPSDRAMLVVFAREKATTRQFGSPSLIQTVQSSKYIMSERRTIGTGLRRNRRNHNPKHNMIANSMQARAKDVGVPLCRRVDMWVEFDRIEWGNRIVYPRKYNAYRCEGTCPIPLNESFQPTNHAFIKSLVKLYDAEKVECSSCVPVKMSALSMLIYEDENVSLKHHEDMVVEECGCN</sequence>
<dbReference type="Pfam" id="PF00688">
    <property type="entry name" value="TGFb_propeptide"/>
    <property type="match status" value="1"/>
</dbReference>
<dbReference type="Gene3D" id="2.10.90.10">
    <property type="entry name" value="Cystine-knot cytokines"/>
    <property type="match status" value="1"/>
</dbReference>
<dbReference type="Proteomes" id="UP000824782">
    <property type="component" value="Unassembled WGS sequence"/>
</dbReference>
<dbReference type="PANTHER" id="PTHR11848">
    <property type="entry name" value="TGF-BETA FAMILY"/>
    <property type="match status" value="1"/>
</dbReference>
<dbReference type="InterPro" id="IPR015615">
    <property type="entry name" value="TGF-beta-rel"/>
</dbReference>
<feature type="domain" description="TGF-beta family profile" evidence="12">
    <location>
        <begin position="255"/>
        <end position="383"/>
    </location>
</feature>
<dbReference type="GO" id="GO:0005125">
    <property type="term" value="F:cytokine activity"/>
    <property type="evidence" value="ECO:0007669"/>
    <property type="project" value="TreeGrafter"/>
</dbReference>
<dbReference type="AlphaFoldDB" id="A0AAV7BPY7"/>
<keyword evidence="5" id="KW-0165">Cleavage on pair of basic residues</keyword>
<evidence type="ECO:0000256" key="3">
    <source>
        <dbReference type="ARBA" id="ARBA00022473"/>
    </source>
</evidence>
<keyword evidence="14" id="KW-1185">Reference proteome</keyword>
<evidence type="ECO:0000256" key="6">
    <source>
        <dbReference type="ARBA" id="ARBA00022729"/>
    </source>
</evidence>
<accession>A0AAV7BPY7</accession>
<dbReference type="GO" id="GO:0008083">
    <property type="term" value="F:growth factor activity"/>
    <property type="evidence" value="ECO:0007669"/>
    <property type="project" value="UniProtKB-KW"/>
</dbReference>
<keyword evidence="8" id="KW-1015">Disulfide bond</keyword>
<dbReference type="InterPro" id="IPR001839">
    <property type="entry name" value="TGF-b_C"/>
</dbReference>
<evidence type="ECO:0000259" key="12">
    <source>
        <dbReference type="PROSITE" id="PS51362"/>
    </source>
</evidence>
<evidence type="ECO:0000256" key="2">
    <source>
        <dbReference type="ARBA" id="ARBA00006656"/>
    </source>
</evidence>
<evidence type="ECO:0000256" key="1">
    <source>
        <dbReference type="ARBA" id="ARBA00004613"/>
    </source>
</evidence>
<dbReference type="Gene3D" id="2.60.120.970">
    <property type="match status" value="1"/>
</dbReference>
<evidence type="ECO:0000256" key="11">
    <source>
        <dbReference type="SAM" id="SignalP"/>
    </source>
</evidence>
<proteinExistence type="inferred from homology"/>